<proteinExistence type="predicted"/>
<comment type="caution">
    <text evidence="2">The sequence shown here is derived from an EMBL/GenBank/DDBJ whole genome shotgun (WGS) entry which is preliminary data.</text>
</comment>
<evidence type="ECO:0000313" key="3">
    <source>
        <dbReference type="Proteomes" id="UP000681720"/>
    </source>
</evidence>
<reference evidence="2" key="1">
    <citation type="submission" date="2021-02" db="EMBL/GenBank/DDBJ databases">
        <authorList>
            <person name="Nowell W R."/>
        </authorList>
    </citation>
    <scope>NUCLEOTIDE SEQUENCE</scope>
</reference>
<sequence>TTTTIEKNETTLICNTASTNDLDNKTRPTSISTANTTSVTTITTVQPKKEKPTA</sequence>
<accession>A0A8S3BP44</accession>
<dbReference type="AlphaFoldDB" id="A0A8S3BP44"/>
<feature type="compositionally biased region" description="Low complexity" evidence="1">
    <location>
        <begin position="29"/>
        <end position="45"/>
    </location>
</feature>
<feature type="non-terminal residue" evidence="2">
    <location>
        <position position="1"/>
    </location>
</feature>
<dbReference type="Proteomes" id="UP000681720">
    <property type="component" value="Unassembled WGS sequence"/>
</dbReference>
<evidence type="ECO:0000313" key="2">
    <source>
        <dbReference type="EMBL" id="CAF4822857.1"/>
    </source>
</evidence>
<feature type="non-terminal residue" evidence="2">
    <location>
        <position position="54"/>
    </location>
</feature>
<protein>
    <submittedName>
        <fullName evidence="2">Uncharacterized protein</fullName>
    </submittedName>
</protein>
<organism evidence="2 3">
    <name type="scientific">Rotaria magnacalcarata</name>
    <dbReference type="NCBI Taxonomy" id="392030"/>
    <lineage>
        <taxon>Eukaryota</taxon>
        <taxon>Metazoa</taxon>
        <taxon>Spiralia</taxon>
        <taxon>Gnathifera</taxon>
        <taxon>Rotifera</taxon>
        <taxon>Eurotatoria</taxon>
        <taxon>Bdelloidea</taxon>
        <taxon>Philodinida</taxon>
        <taxon>Philodinidae</taxon>
        <taxon>Rotaria</taxon>
    </lineage>
</organism>
<gene>
    <name evidence="2" type="ORF">GIL414_LOCUS48093</name>
</gene>
<evidence type="ECO:0000256" key="1">
    <source>
        <dbReference type="SAM" id="MobiDB-lite"/>
    </source>
</evidence>
<feature type="region of interest" description="Disordered" evidence="1">
    <location>
        <begin position="18"/>
        <end position="54"/>
    </location>
</feature>
<dbReference type="EMBL" id="CAJOBJ010155076">
    <property type="protein sequence ID" value="CAF4822857.1"/>
    <property type="molecule type" value="Genomic_DNA"/>
</dbReference>
<name>A0A8S3BP44_9BILA</name>